<organism evidence="2 3">
    <name type="scientific">Achromobacter spanius</name>
    <dbReference type="NCBI Taxonomy" id="217203"/>
    <lineage>
        <taxon>Bacteria</taxon>
        <taxon>Pseudomonadati</taxon>
        <taxon>Pseudomonadota</taxon>
        <taxon>Betaproteobacteria</taxon>
        <taxon>Burkholderiales</taxon>
        <taxon>Alcaligenaceae</taxon>
        <taxon>Achromobacter</taxon>
    </lineage>
</organism>
<accession>A0A2S0I5F0</accession>
<evidence type="ECO:0000313" key="2">
    <source>
        <dbReference type="EMBL" id="AVJ27270.1"/>
    </source>
</evidence>
<reference evidence="2 3" key="1">
    <citation type="submission" date="2017-09" db="EMBL/GenBank/DDBJ databases">
        <title>Genomic, metabolic, and phenotypic characteristics of bacterial isolates from the natural microbiome of the model nematode Caenorhabditis elegans.</title>
        <authorList>
            <person name="Zimmermann J."/>
            <person name="Obeng N."/>
            <person name="Yang W."/>
            <person name="Obeng O."/>
            <person name="Kissoyan K."/>
            <person name="Pees B."/>
            <person name="Dirksen P."/>
            <person name="Hoppner M."/>
            <person name="Franke A."/>
            <person name="Rosenstiel P."/>
            <person name="Leippe M."/>
            <person name="Dierking K."/>
            <person name="Kaleta C."/>
            <person name="Schulenburg H."/>
        </authorList>
    </citation>
    <scope>NUCLEOTIDE SEQUENCE [LARGE SCALE GENOMIC DNA]</scope>
    <source>
        <strain evidence="2 3">MYb73</strain>
    </source>
</reference>
<dbReference type="EMBL" id="CP023270">
    <property type="protein sequence ID" value="AVJ27270.1"/>
    <property type="molecule type" value="Genomic_DNA"/>
</dbReference>
<dbReference type="Proteomes" id="UP000239477">
    <property type="component" value="Chromosome"/>
</dbReference>
<dbReference type="AlphaFoldDB" id="A0A2S0I5F0"/>
<dbReference type="RefSeq" id="WP_105238168.1">
    <property type="nucleotide sequence ID" value="NZ_CP023270.1"/>
</dbReference>
<keyword evidence="1" id="KW-0812">Transmembrane</keyword>
<protein>
    <submittedName>
        <fullName evidence="2">Pilus assembly protein TadE</fullName>
    </submittedName>
</protein>
<dbReference type="OrthoDB" id="8642119at2"/>
<keyword evidence="1" id="KW-1133">Transmembrane helix</keyword>
<name>A0A2S0I5F0_9BURK</name>
<gene>
    <name evidence="2" type="ORF">CLM73_09195</name>
</gene>
<evidence type="ECO:0000256" key="1">
    <source>
        <dbReference type="SAM" id="Phobius"/>
    </source>
</evidence>
<evidence type="ECO:0000313" key="3">
    <source>
        <dbReference type="Proteomes" id="UP000239477"/>
    </source>
</evidence>
<proteinExistence type="predicted"/>
<keyword evidence="1" id="KW-0472">Membrane</keyword>
<sequence length="204" mass="21889">MIRRVANERGQAVVEALLMLPLMAVLLWAVSDIGAMQFSAQRTSQASRQAVMAAALGQPVATLRAPLGMDLAGTAQRWPGSAVAGASLQDEWFGAAMQLLSVQTRSLPRRGNAMFGLPISRYISVASGAGYAHGDADAQRRVGASATGWMQASRMSLAEAERMQRQVGKVEAPWGRPPMSLDWLSAWGDVAPNDRLGKRAEDER</sequence>
<keyword evidence="3" id="KW-1185">Reference proteome</keyword>
<feature type="transmembrane region" description="Helical" evidence="1">
    <location>
        <begin position="12"/>
        <end position="30"/>
    </location>
</feature>